<gene>
    <name evidence="2" type="ORF">RM531_07445</name>
</gene>
<dbReference type="InterPro" id="IPR009492">
    <property type="entry name" value="TniQ"/>
</dbReference>
<proteinExistence type="predicted"/>
<keyword evidence="3" id="KW-1185">Reference proteome</keyword>
<evidence type="ECO:0000313" key="2">
    <source>
        <dbReference type="EMBL" id="MDT0618306.1"/>
    </source>
</evidence>
<dbReference type="RefSeq" id="WP_311658401.1">
    <property type="nucleotide sequence ID" value="NZ_JAVRHY010000005.1"/>
</dbReference>
<accession>A0ABU3B778</accession>
<name>A0ABU3B778_9GAMM</name>
<protein>
    <submittedName>
        <fullName evidence="2">TniQ family protein</fullName>
    </submittedName>
</protein>
<reference evidence="2 3" key="1">
    <citation type="submission" date="2023-09" db="EMBL/GenBank/DDBJ databases">
        <authorList>
            <person name="Rey-Velasco X."/>
        </authorList>
    </citation>
    <scope>NUCLEOTIDE SEQUENCE [LARGE SCALE GENOMIC DNA]</scope>
    <source>
        <strain evidence="2 3">P385</strain>
    </source>
</reference>
<feature type="domain" description="TniQ" evidence="1">
    <location>
        <begin position="10"/>
        <end position="135"/>
    </location>
</feature>
<comment type="caution">
    <text evidence="2">The sequence shown here is derived from an EMBL/GenBank/DDBJ whole genome shotgun (WGS) entry which is preliminary data.</text>
</comment>
<evidence type="ECO:0000313" key="3">
    <source>
        <dbReference type="Proteomes" id="UP001259982"/>
    </source>
</evidence>
<dbReference type="Proteomes" id="UP001259982">
    <property type="component" value="Unassembled WGS sequence"/>
</dbReference>
<evidence type="ECO:0000259" key="1">
    <source>
        <dbReference type="Pfam" id="PF06527"/>
    </source>
</evidence>
<organism evidence="2 3">
    <name type="scientific">Spectribacter acetivorans</name>
    <dbReference type="NCBI Taxonomy" id="3075603"/>
    <lineage>
        <taxon>Bacteria</taxon>
        <taxon>Pseudomonadati</taxon>
        <taxon>Pseudomonadota</taxon>
        <taxon>Gammaproteobacteria</taxon>
        <taxon>Salinisphaerales</taxon>
        <taxon>Salinisphaeraceae</taxon>
        <taxon>Spectribacter</taxon>
    </lineage>
</organism>
<sequence>MKPRLPVPCPLQPGQSLPGLLSQAVVGNSYTSLGLLAQYFGVTDRPGGLSRVDLRHLAVGAVDTGQLAQFTEHTPEQIQAAALKLGPPCPGGRYDEYVSMHRWRYCPACIQSGKPHQRLWLLPFSTACPEHGCELVDACQACDRPNAVNVVLMPHCAGCQTFAEARPAQAHEVECAATLNRHLDDEMELKRLLDRLMTAWFLSTSEALRPHYRFSPQLQTVAAMRDLVIRLWPAARSTGDLAAAVETQVEALAERWPRFPAMPTMLVNRAREAGAVLPAREIGESRISLLRDDDPWWLPLCEAAAAAGISRHVMQPLVDRKRVRSKLFTKIGDNGNRHKFRMVDMNHLHEIIDNLYAEAMPVCNATSLTNILMVPLHEVIRDVRSGKMSVFRGEGSDLSELMVSYNETTAFARRQRKPAGTLSARETAKLLGTYHAVVADLTDRRILATHHKPDPRRLLINQESAEAFNREYILVGTLAKLLGLNSTNLAEKLAAIGVQPAPLDALVTIYRRADVESVDFAAVSAVASYETKTGRRPKVDASKVDCPRTKKLIALVNEHGGQSAFCRKFGGSRGTLSSILLGQKKFGPLAARRMEKRANLVEGWFDSCGVVHARESDAQPSRSRTHRPA</sequence>
<dbReference type="Pfam" id="PF06527">
    <property type="entry name" value="TniQ"/>
    <property type="match status" value="1"/>
</dbReference>
<dbReference type="EMBL" id="JAVRHY010000005">
    <property type="protein sequence ID" value="MDT0618306.1"/>
    <property type="molecule type" value="Genomic_DNA"/>
</dbReference>